<feature type="signal peptide" evidence="1">
    <location>
        <begin position="1"/>
        <end position="21"/>
    </location>
</feature>
<feature type="chain" id="PRO_5031343750" description="DUF2314 domain-containing protein" evidence="1">
    <location>
        <begin position="22"/>
        <end position="167"/>
    </location>
</feature>
<evidence type="ECO:0000313" key="4">
    <source>
        <dbReference type="Proteomes" id="UP000462435"/>
    </source>
</evidence>
<name>A0A7V8JVA0_9BURK</name>
<protein>
    <recommendedName>
        <fullName evidence="2">DUF2314 domain-containing protein</fullName>
    </recommendedName>
</protein>
<dbReference type="Proteomes" id="UP000462435">
    <property type="component" value="Unassembled WGS sequence"/>
</dbReference>
<dbReference type="InterPro" id="IPR018756">
    <property type="entry name" value="DUF2314"/>
</dbReference>
<comment type="caution">
    <text evidence="3">The sequence shown here is derived from an EMBL/GenBank/DDBJ whole genome shotgun (WGS) entry which is preliminary data.</text>
</comment>
<keyword evidence="1" id="KW-0732">Signal</keyword>
<evidence type="ECO:0000256" key="1">
    <source>
        <dbReference type="SAM" id="SignalP"/>
    </source>
</evidence>
<organism evidence="3 4">
    <name type="scientific">Herbaspirillum frisingense</name>
    <dbReference type="NCBI Taxonomy" id="92645"/>
    <lineage>
        <taxon>Bacteria</taxon>
        <taxon>Pseudomonadati</taxon>
        <taxon>Pseudomonadota</taxon>
        <taxon>Betaproteobacteria</taxon>
        <taxon>Burkholderiales</taxon>
        <taxon>Oxalobacteraceae</taxon>
        <taxon>Herbaspirillum</taxon>
    </lineage>
</organism>
<dbReference type="EMBL" id="WNDX01000030">
    <property type="protein sequence ID" value="KAF1045499.1"/>
    <property type="molecule type" value="Genomic_DNA"/>
</dbReference>
<reference evidence="4" key="1">
    <citation type="journal article" date="2020" name="MBio">
        <title>Horizontal gene transfer to a defensive symbiont with a reduced genome amongst a multipartite beetle microbiome.</title>
        <authorList>
            <person name="Waterworth S.C."/>
            <person name="Florez L.V."/>
            <person name="Rees E.R."/>
            <person name="Hertweck C."/>
            <person name="Kaltenpoth M."/>
            <person name="Kwan J.C."/>
        </authorList>
    </citation>
    <scope>NUCLEOTIDE SEQUENCE [LARGE SCALE GENOMIC DNA]</scope>
</reference>
<evidence type="ECO:0000313" key="3">
    <source>
        <dbReference type="EMBL" id="KAF1045499.1"/>
    </source>
</evidence>
<accession>A0A7V8JVA0</accession>
<gene>
    <name evidence="3" type="ORF">GAK35_01370</name>
</gene>
<dbReference type="AlphaFoldDB" id="A0A7V8JVA0"/>
<proteinExistence type="predicted"/>
<dbReference type="Pfam" id="PF10077">
    <property type="entry name" value="DUF2314"/>
    <property type="match status" value="1"/>
</dbReference>
<sequence length="167" mass="18423">MAMRRYLLLSHLLSAALLSAAAPMASSQAKGDDDVVFVSEKDPEMVAAIRQARASLPEFLKQAAHPPTGTEGYKLKVMITDGPRVEHFWVIPFKQEADGFSGTLANDPQVVRNVKGGQSIRFTSATVTDWGYTRNGRQVGSYTVCVLLKKMPAQQAEHYRKNYGFDC</sequence>
<evidence type="ECO:0000259" key="2">
    <source>
        <dbReference type="Pfam" id="PF10077"/>
    </source>
</evidence>
<feature type="domain" description="DUF2314" evidence="2">
    <location>
        <begin position="42"/>
        <end position="166"/>
    </location>
</feature>